<evidence type="ECO:0000256" key="2">
    <source>
        <dbReference type="ARBA" id="ARBA00010617"/>
    </source>
</evidence>
<dbReference type="InterPro" id="IPR001128">
    <property type="entry name" value="Cyt_P450"/>
</dbReference>
<dbReference type="GeneID" id="19278870"/>
<evidence type="ECO:0000313" key="10">
    <source>
        <dbReference type="EMBL" id="ETS73991.1"/>
    </source>
</evidence>
<evidence type="ECO:0000256" key="7">
    <source>
        <dbReference type="ARBA" id="ARBA00023033"/>
    </source>
</evidence>
<keyword evidence="11" id="KW-1185">Reference proteome</keyword>
<dbReference type="GO" id="GO:0005506">
    <property type="term" value="F:iron ion binding"/>
    <property type="evidence" value="ECO:0007669"/>
    <property type="project" value="InterPro"/>
</dbReference>
<dbReference type="CDD" id="cd11058">
    <property type="entry name" value="CYP60B-like"/>
    <property type="match status" value="1"/>
</dbReference>
<evidence type="ECO:0000256" key="9">
    <source>
        <dbReference type="RuleBase" id="RU000461"/>
    </source>
</evidence>
<accession>W3WME8</accession>
<dbReference type="OMA" id="DSKYHPW"/>
<evidence type="ECO:0000256" key="6">
    <source>
        <dbReference type="ARBA" id="ARBA00023004"/>
    </source>
</evidence>
<dbReference type="GO" id="GO:0020037">
    <property type="term" value="F:heme binding"/>
    <property type="evidence" value="ECO:0007669"/>
    <property type="project" value="InterPro"/>
</dbReference>
<dbReference type="PRINTS" id="PR00385">
    <property type="entry name" value="P450"/>
</dbReference>
<dbReference type="PANTHER" id="PTHR24305">
    <property type="entry name" value="CYTOCHROME P450"/>
    <property type="match status" value="1"/>
</dbReference>
<proteinExistence type="inferred from homology"/>
<evidence type="ECO:0000256" key="3">
    <source>
        <dbReference type="ARBA" id="ARBA00022617"/>
    </source>
</evidence>
<comment type="similarity">
    <text evidence="2 9">Belongs to the cytochrome P450 family.</text>
</comment>
<evidence type="ECO:0000313" key="11">
    <source>
        <dbReference type="Proteomes" id="UP000030651"/>
    </source>
</evidence>
<dbReference type="EMBL" id="KI912120">
    <property type="protein sequence ID" value="ETS73991.1"/>
    <property type="molecule type" value="Genomic_DNA"/>
</dbReference>
<dbReference type="Pfam" id="PF00067">
    <property type="entry name" value="p450"/>
    <property type="match status" value="1"/>
</dbReference>
<dbReference type="Proteomes" id="UP000030651">
    <property type="component" value="Unassembled WGS sequence"/>
</dbReference>
<keyword evidence="4 8" id="KW-0479">Metal-binding</keyword>
<dbReference type="Gene3D" id="1.10.630.10">
    <property type="entry name" value="Cytochrome P450"/>
    <property type="match status" value="1"/>
</dbReference>
<dbReference type="InterPro" id="IPR036396">
    <property type="entry name" value="Cyt_P450_sf"/>
</dbReference>
<dbReference type="GO" id="GO:0009403">
    <property type="term" value="P:toxin biosynthetic process"/>
    <property type="evidence" value="ECO:0007669"/>
    <property type="project" value="UniProtKB-ARBA"/>
</dbReference>
<organism evidence="10 11">
    <name type="scientific">Pestalotiopsis fici (strain W106-1 / CGMCC3.15140)</name>
    <dbReference type="NCBI Taxonomy" id="1229662"/>
    <lineage>
        <taxon>Eukaryota</taxon>
        <taxon>Fungi</taxon>
        <taxon>Dikarya</taxon>
        <taxon>Ascomycota</taxon>
        <taxon>Pezizomycotina</taxon>
        <taxon>Sordariomycetes</taxon>
        <taxon>Xylariomycetidae</taxon>
        <taxon>Amphisphaeriales</taxon>
        <taxon>Sporocadaceae</taxon>
        <taxon>Pestalotiopsis</taxon>
    </lineage>
</organism>
<keyword evidence="5 9" id="KW-0560">Oxidoreductase</keyword>
<dbReference type="PROSITE" id="PS00086">
    <property type="entry name" value="CYTOCHROME_P450"/>
    <property type="match status" value="1"/>
</dbReference>
<dbReference type="OrthoDB" id="1470350at2759"/>
<gene>
    <name evidence="10" type="ORF">PFICI_13857</name>
</gene>
<dbReference type="InterPro" id="IPR050121">
    <property type="entry name" value="Cytochrome_P450_monoxygenase"/>
</dbReference>
<dbReference type="InterPro" id="IPR017972">
    <property type="entry name" value="Cyt_P450_CS"/>
</dbReference>
<dbReference type="PRINTS" id="PR00463">
    <property type="entry name" value="EP450I"/>
</dbReference>
<keyword evidence="3 8" id="KW-0349">Heme</keyword>
<feature type="binding site" description="axial binding residue" evidence="8">
    <location>
        <position position="449"/>
    </location>
    <ligand>
        <name>heme</name>
        <dbReference type="ChEBI" id="CHEBI:30413"/>
    </ligand>
    <ligandPart>
        <name>Fe</name>
        <dbReference type="ChEBI" id="CHEBI:18248"/>
    </ligandPart>
</feature>
<comment type="cofactor">
    <cofactor evidence="1 8">
        <name>heme</name>
        <dbReference type="ChEBI" id="CHEBI:30413"/>
    </cofactor>
</comment>
<dbReference type="RefSeq" id="XP_007840629.1">
    <property type="nucleotide sequence ID" value="XM_007842438.1"/>
</dbReference>
<protein>
    <recommendedName>
        <fullName evidence="12">Isotrichodermin C-15 hydroxylase</fullName>
    </recommendedName>
</protein>
<dbReference type="GO" id="GO:0016705">
    <property type="term" value="F:oxidoreductase activity, acting on paired donors, with incorporation or reduction of molecular oxygen"/>
    <property type="evidence" value="ECO:0007669"/>
    <property type="project" value="InterPro"/>
</dbReference>
<dbReference type="SUPFAM" id="SSF48264">
    <property type="entry name" value="Cytochrome P450"/>
    <property type="match status" value="1"/>
</dbReference>
<dbReference type="AlphaFoldDB" id="W3WME8"/>
<dbReference type="KEGG" id="pfy:PFICI_13857"/>
<name>W3WME8_PESFW</name>
<reference evidence="11" key="1">
    <citation type="journal article" date="2015" name="BMC Genomics">
        <title>Genomic and transcriptomic analysis of the endophytic fungus Pestalotiopsis fici reveals its lifestyle and high potential for synthesis of natural products.</title>
        <authorList>
            <person name="Wang X."/>
            <person name="Zhang X."/>
            <person name="Liu L."/>
            <person name="Xiang M."/>
            <person name="Wang W."/>
            <person name="Sun X."/>
            <person name="Che Y."/>
            <person name="Guo L."/>
            <person name="Liu G."/>
            <person name="Guo L."/>
            <person name="Wang C."/>
            <person name="Yin W.B."/>
            <person name="Stadler M."/>
            <person name="Zhang X."/>
            <person name="Liu X."/>
        </authorList>
    </citation>
    <scope>NUCLEOTIDE SEQUENCE [LARGE SCALE GENOMIC DNA]</scope>
    <source>
        <strain evidence="11">W106-1 / CGMCC3.15140</strain>
    </source>
</reference>
<keyword evidence="6 8" id="KW-0408">Iron</keyword>
<dbReference type="HOGENOM" id="CLU_001570_14_11_1"/>
<keyword evidence="7 9" id="KW-0503">Monooxygenase</keyword>
<sequence length="505" mass="57729">MTAILAPSTLLTALIAVLPTYLAFQWIYNLYLHPLSQVPGPRPWSASRLPFVASLLRGTIVHDIQKLHARYGPVLRIAPNEVTFAHPAAWNDIFQFRPDRPQFLKDPVWWNRQPGQPLSIINALDVDNHARIRKTIAPGFTARALRSQEPMIQRYVNLLVQRLREGLDTVKAGQVKTVDISVWFMFTTFDVFGNLGFGESFDCLQNSRYHAWIELLFNSVKAASMVAAARFYPAIEYALMKCIPSSLKKKAENHYLQIVDKANRRRNFELQRPDLMHHAIEAEIDKTISEDEINATFMVLTTAGSETTATVLGGTFNYLVNNPSKLAILVNEVRSAFQSEDKITVAKLNDLTYLTAVLNEGLRLCPPIPWMLPRVVPKNGEKVCGVWLPEGTQVSIQVYTMNRDEGMFHRALEFIPERWLPESTTDTSSPFYKDQRQAMQPFSVGPRNCMGQHIAWAEMRLIMSKLLWNFDFQASQGKQLQWEDLRTFLLVEKRPIHVDYKLRAS</sequence>
<dbReference type="GO" id="GO:0004497">
    <property type="term" value="F:monooxygenase activity"/>
    <property type="evidence" value="ECO:0007669"/>
    <property type="project" value="UniProtKB-KW"/>
</dbReference>
<dbReference type="eggNOG" id="KOG0158">
    <property type="taxonomic scope" value="Eukaryota"/>
</dbReference>
<evidence type="ECO:0000256" key="5">
    <source>
        <dbReference type="ARBA" id="ARBA00023002"/>
    </source>
</evidence>
<evidence type="ECO:0000256" key="1">
    <source>
        <dbReference type="ARBA" id="ARBA00001971"/>
    </source>
</evidence>
<dbReference type="InterPro" id="IPR002401">
    <property type="entry name" value="Cyt_P450_E_grp-I"/>
</dbReference>
<dbReference type="InParanoid" id="W3WME8"/>
<evidence type="ECO:0000256" key="8">
    <source>
        <dbReference type="PIRSR" id="PIRSR602401-1"/>
    </source>
</evidence>
<evidence type="ECO:0008006" key="12">
    <source>
        <dbReference type="Google" id="ProtNLM"/>
    </source>
</evidence>
<evidence type="ECO:0000256" key="4">
    <source>
        <dbReference type="ARBA" id="ARBA00022723"/>
    </source>
</evidence>
<dbReference type="PANTHER" id="PTHR24305:SF199">
    <property type="entry name" value="P450, PUTATIVE (EUROFUNG)-RELATED"/>
    <property type="match status" value="1"/>
</dbReference>
<dbReference type="FunFam" id="1.10.630.10:FF:000047">
    <property type="entry name" value="Cytochrome P450 monooxygenase"/>
    <property type="match status" value="1"/>
</dbReference>